<comment type="subcellular location">
    <subcellularLocation>
        <location evidence="1">Cytoplasm</location>
        <location evidence="1">Cytoskeleton</location>
    </subcellularLocation>
</comment>
<dbReference type="Pfam" id="PF01302">
    <property type="entry name" value="CAP_GLY"/>
    <property type="match status" value="1"/>
</dbReference>
<evidence type="ECO:0000256" key="5">
    <source>
        <dbReference type="ARBA" id="ARBA00023017"/>
    </source>
</evidence>
<keyword evidence="7" id="KW-0206">Cytoskeleton</keyword>
<feature type="region of interest" description="Disordered" evidence="9">
    <location>
        <begin position="73"/>
        <end position="232"/>
    </location>
</feature>
<feature type="compositionally biased region" description="Low complexity" evidence="9">
    <location>
        <begin position="213"/>
        <end position="232"/>
    </location>
</feature>
<accession>A0A8H5D453</accession>
<evidence type="ECO:0000256" key="4">
    <source>
        <dbReference type="ARBA" id="ARBA00022701"/>
    </source>
</evidence>
<feature type="compositionally biased region" description="Basic and acidic residues" evidence="9">
    <location>
        <begin position="1873"/>
        <end position="1883"/>
    </location>
</feature>
<feature type="compositionally biased region" description="Pro residues" evidence="9">
    <location>
        <begin position="1545"/>
        <end position="1558"/>
    </location>
</feature>
<feature type="compositionally biased region" description="Basic residues" evidence="9">
    <location>
        <begin position="1788"/>
        <end position="1800"/>
    </location>
</feature>
<dbReference type="SMART" id="SM01052">
    <property type="entry name" value="CAP_GLY"/>
    <property type="match status" value="1"/>
</dbReference>
<evidence type="ECO:0000313" key="11">
    <source>
        <dbReference type="EMBL" id="KAF5352358.1"/>
    </source>
</evidence>
<feature type="compositionally biased region" description="Low complexity" evidence="9">
    <location>
        <begin position="1305"/>
        <end position="1325"/>
    </location>
</feature>
<name>A0A8H5D453_9AGAR</name>
<feature type="compositionally biased region" description="Polar residues" evidence="9">
    <location>
        <begin position="86"/>
        <end position="101"/>
    </location>
</feature>
<feature type="region of interest" description="Disordered" evidence="9">
    <location>
        <begin position="1406"/>
        <end position="1644"/>
    </location>
</feature>
<comment type="similarity">
    <text evidence="2">Belongs to the dynactin 150 kDa subunit family.</text>
</comment>
<feature type="coiled-coil region" evidence="8">
    <location>
        <begin position="992"/>
        <end position="1099"/>
    </location>
</feature>
<feature type="region of interest" description="Disordered" evidence="9">
    <location>
        <begin position="1277"/>
        <end position="1390"/>
    </location>
</feature>
<dbReference type="EMBL" id="JAACJO010000011">
    <property type="protein sequence ID" value="KAF5352358.1"/>
    <property type="molecule type" value="Genomic_DNA"/>
</dbReference>
<feature type="coiled-coil region" evidence="8">
    <location>
        <begin position="1666"/>
        <end position="1693"/>
    </location>
</feature>
<feature type="compositionally biased region" description="Pro residues" evidence="9">
    <location>
        <begin position="1423"/>
        <end position="1438"/>
    </location>
</feature>
<feature type="compositionally biased region" description="Basic and acidic residues" evidence="9">
    <location>
        <begin position="1326"/>
        <end position="1346"/>
    </location>
</feature>
<feature type="region of interest" description="Disordered" evidence="9">
    <location>
        <begin position="1163"/>
        <end position="1196"/>
    </location>
</feature>
<feature type="compositionally biased region" description="Pro residues" evidence="9">
    <location>
        <begin position="257"/>
        <end position="266"/>
    </location>
</feature>
<dbReference type="OrthoDB" id="2130750at2759"/>
<dbReference type="GO" id="GO:0005874">
    <property type="term" value="C:microtubule"/>
    <property type="evidence" value="ECO:0007669"/>
    <property type="project" value="UniProtKB-KW"/>
</dbReference>
<feature type="compositionally biased region" description="Polar residues" evidence="9">
    <location>
        <begin position="245"/>
        <end position="254"/>
    </location>
</feature>
<feature type="compositionally biased region" description="Low complexity" evidence="9">
    <location>
        <begin position="1810"/>
        <end position="1821"/>
    </location>
</feature>
<feature type="compositionally biased region" description="Polar residues" evidence="9">
    <location>
        <begin position="153"/>
        <end position="169"/>
    </location>
</feature>
<feature type="region of interest" description="Disordered" evidence="9">
    <location>
        <begin position="1863"/>
        <end position="1959"/>
    </location>
</feature>
<evidence type="ECO:0000256" key="3">
    <source>
        <dbReference type="ARBA" id="ARBA00022490"/>
    </source>
</evidence>
<dbReference type="PANTHER" id="PTHR18916">
    <property type="entry name" value="DYNACTIN 1-RELATED MICROTUBULE-BINDING"/>
    <property type="match status" value="1"/>
</dbReference>
<dbReference type="Proteomes" id="UP000559027">
    <property type="component" value="Unassembled WGS sequence"/>
</dbReference>
<feature type="compositionally biased region" description="Basic residues" evidence="9">
    <location>
        <begin position="1943"/>
        <end position="1959"/>
    </location>
</feature>
<evidence type="ECO:0000256" key="2">
    <source>
        <dbReference type="ARBA" id="ARBA00011010"/>
    </source>
</evidence>
<keyword evidence="4" id="KW-0493">Microtubule</keyword>
<dbReference type="PROSITE" id="PS50245">
    <property type="entry name" value="CAP_GLY_2"/>
    <property type="match status" value="1"/>
</dbReference>
<feature type="compositionally biased region" description="Basic and acidic residues" evidence="9">
    <location>
        <begin position="1778"/>
        <end position="1787"/>
    </location>
</feature>
<evidence type="ECO:0000256" key="6">
    <source>
        <dbReference type="ARBA" id="ARBA00023054"/>
    </source>
</evidence>
<feature type="compositionally biased region" description="Acidic residues" evidence="9">
    <location>
        <begin position="1593"/>
        <end position="1614"/>
    </location>
</feature>
<evidence type="ECO:0000256" key="1">
    <source>
        <dbReference type="ARBA" id="ARBA00004245"/>
    </source>
</evidence>
<keyword evidence="3" id="KW-0963">Cytoplasm</keyword>
<feature type="compositionally biased region" description="Polar residues" evidence="9">
    <location>
        <begin position="1294"/>
        <end position="1304"/>
    </location>
</feature>
<evidence type="ECO:0000256" key="9">
    <source>
        <dbReference type="SAM" id="MobiDB-lite"/>
    </source>
</evidence>
<dbReference type="Pfam" id="PF12455">
    <property type="entry name" value="Dynactin"/>
    <property type="match status" value="1"/>
</dbReference>
<feature type="compositionally biased region" description="Acidic residues" evidence="9">
    <location>
        <begin position="1181"/>
        <end position="1190"/>
    </location>
</feature>
<evidence type="ECO:0000256" key="7">
    <source>
        <dbReference type="ARBA" id="ARBA00023212"/>
    </source>
</evidence>
<dbReference type="InterPro" id="IPR036859">
    <property type="entry name" value="CAP-Gly_dom_sf"/>
</dbReference>
<feature type="compositionally biased region" description="Basic and acidic residues" evidence="9">
    <location>
        <begin position="1463"/>
        <end position="1482"/>
    </location>
</feature>
<feature type="compositionally biased region" description="Polar residues" evidence="9">
    <location>
        <begin position="132"/>
        <end position="146"/>
    </location>
</feature>
<evidence type="ECO:0000256" key="8">
    <source>
        <dbReference type="SAM" id="Coils"/>
    </source>
</evidence>
<feature type="coiled-coil region" evidence="8">
    <location>
        <begin position="309"/>
        <end position="636"/>
    </location>
</feature>
<dbReference type="GO" id="GO:0030286">
    <property type="term" value="C:dynein complex"/>
    <property type="evidence" value="ECO:0007669"/>
    <property type="project" value="UniProtKB-KW"/>
</dbReference>
<dbReference type="Gene3D" id="2.30.30.190">
    <property type="entry name" value="CAP Gly-rich-like domain"/>
    <property type="match status" value="1"/>
</dbReference>
<feature type="region of interest" description="Disordered" evidence="9">
    <location>
        <begin position="1741"/>
        <end position="1821"/>
    </location>
</feature>
<reference evidence="11 12" key="1">
    <citation type="journal article" date="2020" name="ISME J.">
        <title>Uncovering the hidden diversity of litter-decomposition mechanisms in mushroom-forming fungi.</title>
        <authorList>
            <person name="Floudas D."/>
            <person name="Bentzer J."/>
            <person name="Ahren D."/>
            <person name="Johansson T."/>
            <person name="Persson P."/>
            <person name="Tunlid A."/>
        </authorList>
    </citation>
    <scope>NUCLEOTIDE SEQUENCE [LARGE SCALE GENOMIC DNA]</scope>
    <source>
        <strain evidence="11 12">CBS 146.42</strain>
    </source>
</reference>
<dbReference type="PANTHER" id="PTHR18916:SF93">
    <property type="entry name" value="RESTIN HOMOLOG"/>
    <property type="match status" value="1"/>
</dbReference>
<comment type="caution">
    <text evidence="11">The sequence shown here is derived from an EMBL/GenBank/DDBJ whole genome shotgun (WGS) entry which is preliminary data.</text>
</comment>
<feature type="domain" description="CAP-Gly" evidence="10">
    <location>
        <begin position="22"/>
        <end position="64"/>
    </location>
</feature>
<dbReference type="SUPFAM" id="SSF74924">
    <property type="entry name" value="Cap-Gly domain"/>
    <property type="match status" value="1"/>
</dbReference>
<feature type="compositionally biased region" description="Low complexity" evidence="9">
    <location>
        <begin position="1514"/>
        <end position="1529"/>
    </location>
</feature>
<feature type="region of interest" description="Disordered" evidence="9">
    <location>
        <begin position="245"/>
        <end position="269"/>
    </location>
</feature>
<feature type="compositionally biased region" description="Basic residues" evidence="9">
    <location>
        <begin position="1912"/>
        <end position="1929"/>
    </location>
</feature>
<dbReference type="InterPro" id="IPR000938">
    <property type="entry name" value="CAP-Gly_domain"/>
</dbReference>
<dbReference type="InterPro" id="IPR022157">
    <property type="entry name" value="Dynactin"/>
</dbReference>
<feature type="compositionally biased region" description="Polar residues" evidence="9">
    <location>
        <begin position="1374"/>
        <end position="1390"/>
    </location>
</feature>
<dbReference type="Gene3D" id="1.10.287.1490">
    <property type="match status" value="1"/>
</dbReference>
<evidence type="ECO:0000259" key="10">
    <source>
        <dbReference type="PROSITE" id="PS50245"/>
    </source>
</evidence>
<gene>
    <name evidence="11" type="ORF">D9756_006184</name>
</gene>
<sequence length="2003" mass="220846">MDPPLGSIVSIPQGKGVVRFSGNTQFAAGKWIGVELYEPNGKNDGSIQNVAYFSCRMPYGVFVRQSQIKNIHGMENESRPPPPTATRPQGHQRSNSNSLLRASTLRPAAGSASSTSSSPRSQSPARPTSSTNRIQLPQRINTSSPTKRAPGSLSLQPRKSIASRQSPNSDVPPNPGPTVPTHAKKPSVVLTSSAAGQIKVKRTSSPLSLPPETADNTSAATPSPSTSPRVPAPIHAAERPAIATVATTTRQDITSPVIPPPRPPPQDDTELQELRAKIRVLEAKRTDDARHIRELEHQLEDAKNFIAVKPKLQLKLNQLQQDLISTKRELSDAQQLSQLAEGRVLDTQEQLEMAMLDKEMAEERAEVAEHEVEELKEKLAVVQVEMGVLKGEDEEGEGGASVESPEKNSLAYIQLEKQNERLKEALIKLRDLSQDTEHEQRKRIQEMEKDIETLDELQVQYDETLIKLANAETEIEGLKLQLDDALHAEDLLVKLTERNLELGEKIEEMRITIEDLESLKELNDELEENHVETEKQLYDDIEKRDMEIREQLGKIAGLEEAYQDLEGTISQFRELVLQLQTELDTLRAQTQTAQNESATAASQAAAMISLNMKLQSSAAKNLAKNIDLEIKDLEARESKELLSIVQPYLPQLYVQSDSDATHCYLFFLRLSYKMDLINTTIAQKHNLPDSLNQINQPALSSHPRSQTPAQGQPVTEVLVGICEMRGRIAQLSTLCKRFARVLKCVDVETFLNVGGGYMDEFREMECVSDIAKIQAQFDHLAETYFDGFDFDLGERELGHAVSFEMDLDMFSASVALTKTCVVTVLEDEDVVLDLGGYDVETEVLEPLQKLLDQCRSAKVLSKKLTKRLDDLIQDSAALKASIIPQLKALSNPVAELVNFGISLAQLIMSHTNDARSSKSSFQLTTVLGFVKNTATSTVAKDLKPTESPWDAVGNAIAELVEEGTKLLPLVLENENVVKITTTPPWILRINEIKAALEVNVEAERKVAKLNDEMQGLMRSLKGKDQSIQEASVKIEWMERRMEAAKKQAEVIGGLEMELVDMKKQKRDYEEAMEHLQADLDVLEQDNAKLKAMTAGHEKQASGVQQIETENIAIEGSLETSYLLEQIEALRGTVRFLRTENSYLKGQDLLRELEALPRLHVPATAAIPPTPPLVPSGLSDTTDSDSSDSDDSGGGRRRVTLRALTTETKMLYRDVIKFSSSPKVVDLSALSAKRNEAGRGWMPRKKTPAAQVLERKMQAEKLGRRVQGLLERASALGERSHVARAPSGMFIEDGATTTSAETTKNGSTSSELSTQSRSSRSLSPGPSREKEKERRERERRLGDRELPPLRPSPSSRYYRSHTASFTPYEQPPAPSNSQSSLPFSRPQTHSPSLNAILASPISTPRLHPAKWALPSPGQSNGYAQPPPPPPPPLAPPPSKPSNGHYVPHYRYPRSPPRAVPHLLAPEHHPTSPSHEPHEHEHEPSSSTSFGRQDTRPRGQLDTCHTTASSSIRKMNSNNSKGNKSSTSSSSPASITPMRRKESPSFTPSPSPVPVASPPVPKHHFAVPPIAAAPSERSIALATLSDGDSISSDSDGPEELDEEVDELESTDSEAEPQESHGLRSLAPIKPVTQEEKDSRTATASHSIRDIDIEDCIDPVATGITEEEVKAAMDDVRKQEREQEQAEQQVKAAENASAAVVDHRAHGGRLGALGIAIRTSGAGAVDQDDGSPFLSEMVLSSPSSRRLAVNGASVHRNGGHPGGGGHHGRTRGDSPSSLLGDSRDQLDQDFHHHRRLNRRRHSHNTADEDEESLGLSSRLDGSGSDVDMKAVYDEVDVDVGDMGASGRSLGKRTANRMAKAKTYSMDLDNGINGSDSPHDHGYDHRHNGYSRGGGHHTSPSLDRSISRSPLDQYHPYHHHDRQPHSHANHRNGRSIIDDEDKDEHMPHRHHHHHTPKHHTHNHQHQQLHPICYRVCFRAVRTSLLVLLLLPAHLPPYMLNLLSVVFV</sequence>
<feature type="compositionally biased region" description="Low complexity" evidence="9">
    <location>
        <begin position="106"/>
        <end position="131"/>
    </location>
</feature>
<proteinExistence type="inferred from homology"/>
<feature type="compositionally biased region" description="Low complexity" evidence="9">
    <location>
        <begin position="1583"/>
        <end position="1592"/>
    </location>
</feature>
<keyword evidence="5" id="KW-0243">Dynein</keyword>
<feature type="compositionally biased region" description="Polar residues" evidence="9">
    <location>
        <begin position="1501"/>
        <end position="1513"/>
    </location>
</feature>
<evidence type="ECO:0000313" key="12">
    <source>
        <dbReference type="Proteomes" id="UP000559027"/>
    </source>
</evidence>
<keyword evidence="6 8" id="KW-0175">Coiled coil</keyword>
<keyword evidence="12" id="KW-1185">Reference proteome</keyword>
<feature type="compositionally biased region" description="Polar residues" evidence="9">
    <location>
        <begin position="1894"/>
        <end position="1906"/>
    </location>
</feature>
<protein>
    <recommendedName>
        <fullName evidence="10">CAP-Gly domain-containing protein</fullName>
    </recommendedName>
</protein>
<organism evidence="11 12">
    <name type="scientific">Leucocoprinus leucothites</name>
    <dbReference type="NCBI Taxonomy" id="201217"/>
    <lineage>
        <taxon>Eukaryota</taxon>
        <taxon>Fungi</taxon>
        <taxon>Dikarya</taxon>
        <taxon>Basidiomycota</taxon>
        <taxon>Agaricomycotina</taxon>
        <taxon>Agaricomycetes</taxon>
        <taxon>Agaricomycetidae</taxon>
        <taxon>Agaricales</taxon>
        <taxon>Agaricineae</taxon>
        <taxon>Agaricaceae</taxon>
        <taxon>Leucocoprinus</taxon>
    </lineage>
</organism>